<organism evidence="1 2">
    <name type="scientific">Orbilia ellipsospora</name>
    <dbReference type="NCBI Taxonomy" id="2528407"/>
    <lineage>
        <taxon>Eukaryota</taxon>
        <taxon>Fungi</taxon>
        <taxon>Dikarya</taxon>
        <taxon>Ascomycota</taxon>
        <taxon>Pezizomycotina</taxon>
        <taxon>Orbiliomycetes</taxon>
        <taxon>Orbiliales</taxon>
        <taxon>Orbiliaceae</taxon>
        <taxon>Orbilia</taxon>
    </lineage>
</organism>
<proteinExistence type="predicted"/>
<protein>
    <submittedName>
        <fullName evidence="1">Uncharacterized protein</fullName>
    </submittedName>
</protein>
<gene>
    <name evidence="1" type="ORF">TWF694_000234</name>
</gene>
<dbReference type="Proteomes" id="UP001365542">
    <property type="component" value="Unassembled WGS sequence"/>
</dbReference>
<name>A0AAV9XN14_9PEZI</name>
<accession>A0AAV9XN14</accession>
<evidence type="ECO:0000313" key="2">
    <source>
        <dbReference type="Proteomes" id="UP001365542"/>
    </source>
</evidence>
<keyword evidence="2" id="KW-1185">Reference proteome</keyword>
<reference evidence="1 2" key="1">
    <citation type="submission" date="2019-10" db="EMBL/GenBank/DDBJ databases">
        <authorList>
            <person name="Palmer J.M."/>
        </authorList>
    </citation>
    <scope>NUCLEOTIDE SEQUENCE [LARGE SCALE GENOMIC DNA]</scope>
    <source>
        <strain evidence="1 2">TWF694</strain>
    </source>
</reference>
<sequence>MSERSIMSLEEMNIDCSISPSDTNLSPKERPRPRIPRWLRRHPNAPLPGAVLRWYRGRPSFLKLDYEQPDTITVDHKEITFGQLRQLLGDLTELEMHNLYSIFTFLIKQRPYLLAMDLEYNPIHNRVFCAELTRRLKNDSKVIDGAGFWGRILLARLEWRKEVEWGLYLVAWRAWYCCVVEYERQKRDNGEDSDEMREAD</sequence>
<comment type="caution">
    <text evidence="1">The sequence shown here is derived from an EMBL/GenBank/DDBJ whole genome shotgun (WGS) entry which is preliminary data.</text>
</comment>
<dbReference type="EMBL" id="JAVHJO010000001">
    <property type="protein sequence ID" value="KAK6543488.1"/>
    <property type="molecule type" value="Genomic_DNA"/>
</dbReference>
<dbReference type="AlphaFoldDB" id="A0AAV9XN14"/>
<evidence type="ECO:0000313" key="1">
    <source>
        <dbReference type="EMBL" id="KAK6543488.1"/>
    </source>
</evidence>